<dbReference type="PROSITE" id="PS51202">
    <property type="entry name" value="RCK_C"/>
    <property type="match status" value="1"/>
</dbReference>
<dbReference type="InterPro" id="IPR006037">
    <property type="entry name" value="RCK_C"/>
</dbReference>
<proteinExistence type="predicted"/>
<comment type="caution">
    <text evidence="3">The sequence shown here is derived from an EMBL/GenBank/DDBJ whole genome shotgun (WGS) entry which is preliminary data.</text>
</comment>
<sequence>MKSLAYSLKKAGLDKTKLTSFAVIGLGRFGVSVALTLERMGYSVIAIDKDESKVEEVKDYVSFVRVLDSTNINALREAGVQNVDVAIVAIAHDVESSVLTALLVKELGVQFVIARAISEPHEKILEKIGVNFIVYPERDMGVRLAQRLVAPNVIDYMEFSANVKIFEIEPPESIIGKTIEELELRRKYNLSILAIQRGGNVISNISPSEKIYRGDILYIIGTFEDMSAFLQKV</sequence>
<dbReference type="SUPFAM" id="SSF116726">
    <property type="entry name" value="TrkA C-terminal domain-like"/>
    <property type="match status" value="1"/>
</dbReference>
<dbReference type="GO" id="GO:0006813">
    <property type="term" value="P:potassium ion transport"/>
    <property type="evidence" value="ECO:0007669"/>
    <property type="project" value="InterPro"/>
</dbReference>
<feature type="domain" description="RCK N-terminal" evidence="1">
    <location>
        <begin position="18"/>
        <end position="134"/>
    </location>
</feature>
<protein>
    <submittedName>
        <fullName evidence="3">TrkA family potassium uptake protein</fullName>
    </submittedName>
</protein>
<dbReference type="PANTHER" id="PTHR43833">
    <property type="entry name" value="POTASSIUM CHANNEL PROTEIN 2-RELATED-RELATED"/>
    <property type="match status" value="1"/>
</dbReference>
<dbReference type="InterPro" id="IPR036721">
    <property type="entry name" value="RCK_C_sf"/>
</dbReference>
<evidence type="ECO:0000259" key="2">
    <source>
        <dbReference type="PROSITE" id="PS51202"/>
    </source>
</evidence>
<dbReference type="SUPFAM" id="SSF51735">
    <property type="entry name" value="NAD(P)-binding Rossmann-fold domains"/>
    <property type="match status" value="1"/>
</dbReference>
<dbReference type="PANTHER" id="PTHR43833:SF7">
    <property type="entry name" value="KTR SYSTEM POTASSIUM UPTAKE PROTEIN C"/>
    <property type="match status" value="1"/>
</dbReference>
<dbReference type="InterPro" id="IPR003148">
    <property type="entry name" value="RCK_N"/>
</dbReference>
<name>A0A7C3MHJ1_DICTH</name>
<dbReference type="EMBL" id="DTIN01000013">
    <property type="protein sequence ID" value="HFX13250.1"/>
    <property type="molecule type" value="Genomic_DNA"/>
</dbReference>
<dbReference type="PROSITE" id="PS51201">
    <property type="entry name" value="RCK_N"/>
    <property type="match status" value="1"/>
</dbReference>
<reference evidence="3" key="1">
    <citation type="journal article" date="2020" name="mSystems">
        <title>Genome- and Community-Level Interaction Insights into Carbon Utilization and Element Cycling Functions of Hydrothermarchaeota in Hydrothermal Sediment.</title>
        <authorList>
            <person name="Zhou Z."/>
            <person name="Liu Y."/>
            <person name="Xu W."/>
            <person name="Pan J."/>
            <person name="Luo Z.H."/>
            <person name="Li M."/>
        </authorList>
    </citation>
    <scope>NUCLEOTIDE SEQUENCE [LARGE SCALE GENOMIC DNA]</scope>
    <source>
        <strain evidence="3">SpSt-81</strain>
    </source>
</reference>
<dbReference type="AlphaFoldDB" id="A0A7C3MHJ1"/>
<dbReference type="Gene3D" id="3.40.50.720">
    <property type="entry name" value="NAD(P)-binding Rossmann-like Domain"/>
    <property type="match status" value="1"/>
</dbReference>
<dbReference type="GO" id="GO:0008324">
    <property type="term" value="F:monoatomic cation transmembrane transporter activity"/>
    <property type="evidence" value="ECO:0007669"/>
    <property type="project" value="InterPro"/>
</dbReference>
<evidence type="ECO:0000259" key="1">
    <source>
        <dbReference type="PROSITE" id="PS51201"/>
    </source>
</evidence>
<dbReference type="Pfam" id="PF02254">
    <property type="entry name" value="TrkA_N"/>
    <property type="match status" value="1"/>
</dbReference>
<organism evidence="3">
    <name type="scientific">Dictyoglomus thermophilum</name>
    <dbReference type="NCBI Taxonomy" id="14"/>
    <lineage>
        <taxon>Bacteria</taxon>
        <taxon>Pseudomonadati</taxon>
        <taxon>Dictyoglomota</taxon>
        <taxon>Dictyoglomia</taxon>
        <taxon>Dictyoglomales</taxon>
        <taxon>Dictyoglomaceae</taxon>
        <taxon>Dictyoglomus</taxon>
    </lineage>
</organism>
<feature type="domain" description="RCK C-terminal" evidence="2">
    <location>
        <begin position="151"/>
        <end position="233"/>
    </location>
</feature>
<dbReference type="Pfam" id="PF02080">
    <property type="entry name" value="TrkA_C"/>
    <property type="match status" value="1"/>
</dbReference>
<dbReference type="InterPro" id="IPR036291">
    <property type="entry name" value="NAD(P)-bd_dom_sf"/>
</dbReference>
<dbReference type="InterPro" id="IPR050721">
    <property type="entry name" value="Trk_Ktr_HKT_K-transport"/>
</dbReference>
<accession>A0A7C3MHJ1</accession>
<evidence type="ECO:0000313" key="3">
    <source>
        <dbReference type="EMBL" id="HFX13250.1"/>
    </source>
</evidence>
<gene>
    <name evidence="3" type="ORF">ENW00_03700</name>
</gene>
<dbReference type="Gene3D" id="3.30.70.1450">
    <property type="entry name" value="Regulator of K+ conductance, C-terminal domain"/>
    <property type="match status" value="1"/>
</dbReference>